<evidence type="ECO:0000313" key="2">
    <source>
        <dbReference type="EMBL" id="NED99845.1"/>
    </source>
</evidence>
<dbReference type="Gene3D" id="1.10.1200.10">
    <property type="entry name" value="ACP-like"/>
    <property type="match status" value="1"/>
</dbReference>
<organism evidence="2 3">
    <name type="scientific">Phytoactinopolyspora halotolerans</name>
    <dbReference type="NCBI Taxonomy" id="1981512"/>
    <lineage>
        <taxon>Bacteria</taxon>
        <taxon>Bacillati</taxon>
        <taxon>Actinomycetota</taxon>
        <taxon>Actinomycetes</taxon>
        <taxon>Jiangellales</taxon>
        <taxon>Jiangellaceae</taxon>
        <taxon>Phytoactinopolyspora</taxon>
    </lineage>
</organism>
<dbReference type="Proteomes" id="UP000475214">
    <property type="component" value="Unassembled WGS sequence"/>
</dbReference>
<comment type="caution">
    <text evidence="2">The sequence shown here is derived from an EMBL/GenBank/DDBJ whole genome shotgun (WGS) entry which is preliminary data.</text>
</comment>
<gene>
    <name evidence="2" type="ORF">G1H10_06660</name>
</gene>
<sequence>MAHADGDREALQEIWCDLLGIEEVHAGDDFFVAGGASLTALTLVSRIWDRIGVQIDLEDVYENATFDALCRRVAAGRS</sequence>
<name>A0A6L9S409_9ACTN</name>
<proteinExistence type="predicted"/>
<protein>
    <recommendedName>
        <fullName evidence="1">Carrier domain-containing protein</fullName>
    </recommendedName>
</protein>
<keyword evidence="3" id="KW-1185">Reference proteome</keyword>
<feature type="domain" description="Carrier" evidence="1">
    <location>
        <begin position="2"/>
        <end position="77"/>
    </location>
</feature>
<dbReference type="InterPro" id="IPR036736">
    <property type="entry name" value="ACP-like_sf"/>
</dbReference>
<dbReference type="RefSeq" id="WP_163734571.1">
    <property type="nucleotide sequence ID" value="NZ_JAAGOA010000004.1"/>
</dbReference>
<reference evidence="2 3" key="1">
    <citation type="submission" date="2020-02" db="EMBL/GenBank/DDBJ databases">
        <authorList>
            <person name="Li X.-J."/>
            <person name="Han X.-M."/>
        </authorList>
    </citation>
    <scope>NUCLEOTIDE SEQUENCE [LARGE SCALE GENOMIC DNA]</scope>
    <source>
        <strain evidence="2 3">CCTCC AB 2017055</strain>
    </source>
</reference>
<dbReference type="SUPFAM" id="SSF47336">
    <property type="entry name" value="ACP-like"/>
    <property type="match status" value="1"/>
</dbReference>
<dbReference type="EMBL" id="JAAGOA010000004">
    <property type="protein sequence ID" value="NED99845.1"/>
    <property type="molecule type" value="Genomic_DNA"/>
</dbReference>
<dbReference type="InterPro" id="IPR009081">
    <property type="entry name" value="PP-bd_ACP"/>
</dbReference>
<dbReference type="PROSITE" id="PS50075">
    <property type="entry name" value="CARRIER"/>
    <property type="match status" value="1"/>
</dbReference>
<evidence type="ECO:0000259" key="1">
    <source>
        <dbReference type="PROSITE" id="PS50075"/>
    </source>
</evidence>
<evidence type="ECO:0000313" key="3">
    <source>
        <dbReference type="Proteomes" id="UP000475214"/>
    </source>
</evidence>
<accession>A0A6L9S409</accession>
<dbReference type="Pfam" id="PF00550">
    <property type="entry name" value="PP-binding"/>
    <property type="match status" value="1"/>
</dbReference>
<dbReference type="AlphaFoldDB" id="A0A6L9S409"/>